<evidence type="ECO:0000256" key="3">
    <source>
        <dbReference type="ARBA" id="ARBA00022448"/>
    </source>
</evidence>
<feature type="transmembrane region" description="Helical" evidence="10">
    <location>
        <begin position="225"/>
        <end position="244"/>
    </location>
</feature>
<evidence type="ECO:0000256" key="5">
    <source>
        <dbReference type="ARBA" id="ARBA00022927"/>
    </source>
</evidence>
<evidence type="ECO:0000256" key="4">
    <source>
        <dbReference type="ARBA" id="ARBA00022692"/>
    </source>
</evidence>
<evidence type="ECO:0000259" key="11">
    <source>
        <dbReference type="Pfam" id="PF10559"/>
    </source>
</evidence>
<keyword evidence="6 10" id="KW-1133">Transmembrane helix</keyword>
<feature type="transmembrane region" description="Helical" evidence="10">
    <location>
        <begin position="265"/>
        <end position="287"/>
    </location>
</feature>
<feature type="transmembrane region" description="Helical" evidence="10">
    <location>
        <begin position="403"/>
        <end position="421"/>
    </location>
</feature>
<evidence type="ECO:0000256" key="6">
    <source>
        <dbReference type="ARBA" id="ARBA00022989"/>
    </source>
</evidence>
<sequence length="464" mass="50496">MGLFRDIVRGIVSFIPEVETPKMKVPLRSKLLWSGIVLILYFILTEIPLYGVAPSRYDRLATFRIIFAGSQGSIVELGIGPIVTAGIILELLVGSKIIPLDLTDPDDRSFFQASQKLASILFIVVTAALYVAGGQYGVLDRRTSFLVWLQLAAGCFILMYLDEVSSKWGIASGISLFILAGIAQTVFWAAFSPFTAPDVDRVVGAIPALLTEGAMAITRGGLPDIAKLTATFIVFVAVAVAYDVKIVFPLSFARIGGYKASYPLRLLYVSNIPIIFTSALFGDIAIVSQTLWSRFGYSDNDYLRTIVRIIGEYQYVEGNLVPKGGLAYYTEPPSGMLSFSADPLRAAIYGIILITLCVVFSVIWVLTSGMDADSVADQLVSQELVMPGMRVSRKIIANRLRRYINSVTLLGGLFIGVIALLADLTGALGSGSGILLGVTITYSIYESLMKERLLEIYPIAKRFL</sequence>
<dbReference type="NCBIfam" id="TIGR00967">
    <property type="entry name" value="3a0501s007"/>
    <property type="match status" value="1"/>
</dbReference>
<dbReference type="AlphaFoldDB" id="A0A1L2JK73"/>
<feature type="transmembrane region" description="Helical" evidence="10">
    <location>
        <begin position="31"/>
        <end position="53"/>
    </location>
</feature>
<feature type="transmembrane region" description="Helical" evidence="10">
    <location>
        <begin position="73"/>
        <end position="93"/>
    </location>
</feature>
<keyword evidence="3" id="KW-0813">Transport</keyword>
<feature type="domain" description="Translocon Sec61/SecY plug" evidence="11">
    <location>
        <begin position="39"/>
        <end position="72"/>
    </location>
</feature>
<feature type="transmembrane region" description="Helical" evidence="10">
    <location>
        <begin position="346"/>
        <end position="366"/>
    </location>
</feature>
<comment type="similarity">
    <text evidence="2 9">Belongs to the SecY/SEC61-alpha family.</text>
</comment>
<accession>A0A1L2JK73</accession>
<dbReference type="PRINTS" id="PR00303">
    <property type="entry name" value="SECYTRNLCASE"/>
</dbReference>
<dbReference type="InterPro" id="IPR030659">
    <property type="entry name" value="SecY_CS"/>
</dbReference>
<evidence type="ECO:0000256" key="8">
    <source>
        <dbReference type="ARBA" id="ARBA00023136"/>
    </source>
</evidence>
<evidence type="ECO:0000256" key="1">
    <source>
        <dbReference type="ARBA" id="ARBA00004127"/>
    </source>
</evidence>
<evidence type="ECO:0000256" key="10">
    <source>
        <dbReference type="SAM" id="Phobius"/>
    </source>
</evidence>
<evidence type="ECO:0000256" key="7">
    <source>
        <dbReference type="ARBA" id="ARBA00023010"/>
    </source>
</evidence>
<reference evidence="12" key="1">
    <citation type="journal article" date="2017" name="Nature">
        <title>Metagenomic exploration of ASGARD archaea illuminates the origin of cellular complexity in eukaryotes.</title>
        <authorList>
            <person name="Zaremba-Niedzwiedzka K."/>
            <person name="Caceres E.F."/>
            <person name="Saw J.H.W."/>
            <person name="Backstrom D."/>
            <person name="Juzokaite L."/>
            <person name="Vancaester E."/>
            <person name="Seitz K.W."/>
            <person name="Anantharaman K."/>
            <person name="Starnawski P."/>
            <person name="Kjeldsen K.U."/>
            <person name="Stott M.B."/>
            <person name="Nunoura T."/>
            <person name="Banfield J.F."/>
            <person name="Schramm A."/>
            <person name="Baker B.J."/>
            <person name="Spang A."/>
            <person name="Ettema T.J.G."/>
        </authorList>
    </citation>
    <scope>NUCLEOTIDE SEQUENCE</scope>
    <source>
        <strain evidence="12">TIV_1</strain>
    </source>
</reference>
<evidence type="ECO:0000313" key="12">
    <source>
        <dbReference type="EMBL" id="AOZ56126.1"/>
    </source>
</evidence>
<protein>
    <submittedName>
        <fullName evidence="12">Preprotein translocase subunit SecY</fullName>
    </submittedName>
</protein>
<dbReference type="Pfam" id="PF10559">
    <property type="entry name" value="Plug_translocon"/>
    <property type="match status" value="1"/>
</dbReference>
<dbReference type="InterPro" id="IPR019561">
    <property type="entry name" value="Translocon_Sec61/SecY_plug_dom"/>
</dbReference>
<dbReference type="Pfam" id="PF00344">
    <property type="entry name" value="SecY"/>
    <property type="match status" value="1"/>
</dbReference>
<dbReference type="NCBIfam" id="NF006341">
    <property type="entry name" value="PRK08568.1-5"/>
    <property type="match status" value="1"/>
</dbReference>
<dbReference type="GO" id="GO:0015031">
    <property type="term" value="P:protein transport"/>
    <property type="evidence" value="ECO:0007669"/>
    <property type="project" value="UniProtKB-KW"/>
</dbReference>
<dbReference type="PANTHER" id="PTHR10906">
    <property type="entry name" value="SECY/SEC61-ALPHA FAMILY MEMBER"/>
    <property type="match status" value="1"/>
</dbReference>
<dbReference type="EMBL" id="KX765040">
    <property type="protein sequence ID" value="AOZ56126.1"/>
    <property type="molecule type" value="Genomic_DNA"/>
</dbReference>
<dbReference type="PROSITE" id="PS00755">
    <property type="entry name" value="SECY_1"/>
    <property type="match status" value="1"/>
</dbReference>
<name>A0A1L2JK73_9CREN</name>
<dbReference type="InterPro" id="IPR023201">
    <property type="entry name" value="SecY_dom_sf"/>
</dbReference>
<dbReference type="GO" id="GO:0012505">
    <property type="term" value="C:endomembrane system"/>
    <property type="evidence" value="ECO:0007669"/>
    <property type="project" value="UniProtKB-SubCell"/>
</dbReference>
<feature type="transmembrane region" description="Helical" evidence="10">
    <location>
        <begin position="145"/>
        <end position="161"/>
    </location>
</feature>
<feature type="transmembrane region" description="Helical" evidence="10">
    <location>
        <begin position="427"/>
        <end position="445"/>
    </location>
</feature>
<feature type="transmembrane region" description="Helical" evidence="10">
    <location>
        <begin position="117"/>
        <end position="139"/>
    </location>
</feature>
<keyword evidence="8 10" id="KW-0472">Membrane</keyword>
<dbReference type="SUPFAM" id="SSF103491">
    <property type="entry name" value="Preprotein translocase SecY subunit"/>
    <property type="match status" value="1"/>
</dbReference>
<keyword evidence="5" id="KW-0653">Protein transport</keyword>
<dbReference type="GO" id="GO:0016020">
    <property type="term" value="C:membrane"/>
    <property type="evidence" value="ECO:0007669"/>
    <property type="project" value="InterPro"/>
</dbReference>
<organism evidence="12">
    <name type="scientific">uncultured korarchaeote</name>
    <dbReference type="NCBI Taxonomy" id="161241"/>
    <lineage>
        <taxon>Archaea</taxon>
        <taxon>Thermoproteota</taxon>
        <taxon>environmental samples</taxon>
    </lineage>
</organism>
<keyword evidence="7" id="KW-0811">Translocation</keyword>
<dbReference type="InterPro" id="IPR002208">
    <property type="entry name" value="SecY/SEC61-alpha"/>
</dbReference>
<evidence type="ECO:0000256" key="9">
    <source>
        <dbReference type="RuleBase" id="RU004349"/>
    </source>
</evidence>
<dbReference type="PIRSF" id="PIRSF004557">
    <property type="entry name" value="SecY"/>
    <property type="match status" value="1"/>
</dbReference>
<keyword evidence="4 10" id="KW-0812">Transmembrane</keyword>
<proteinExistence type="inferred from homology"/>
<dbReference type="Gene3D" id="1.10.3370.10">
    <property type="entry name" value="SecY subunit domain"/>
    <property type="match status" value="1"/>
</dbReference>
<feature type="transmembrane region" description="Helical" evidence="10">
    <location>
        <begin position="168"/>
        <end position="191"/>
    </location>
</feature>
<evidence type="ECO:0000256" key="2">
    <source>
        <dbReference type="ARBA" id="ARBA00005751"/>
    </source>
</evidence>
<comment type="subcellular location">
    <subcellularLocation>
        <location evidence="1">Endomembrane system</location>
        <topology evidence="1">Multi-pass membrane protein</topology>
    </subcellularLocation>
</comment>